<name>A0A1F7SGQ9_9BACT</name>
<comment type="caution">
    <text evidence="2">The sequence shown here is derived from an EMBL/GenBank/DDBJ whole genome shotgun (WGS) entry which is preliminary data.</text>
</comment>
<dbReference type="PANTHER" id="PTHR30390">
    <property type="entry name" value="SEDOHEPTULOSE 7-PHOSPHATE ISOMERASE / DNAA INITIATOR-ASSOCIATING FACTOR FOR REPLICATION INITIATION"/>
    <property type="match status" value="1"/>
</dbReference>
<feature type="domain" description="SIS" evidence="1">
    <location>
        <begin position="30"/>
        <end position="186"/>
    </location>
</feature>
<dbReference type="SUPFAM" id="SSF53697">
    <property type="entry name" value="SIS domain"/>
    <property type="match status" value="1"/>
</dbReference>
<dbReference type="InterPro" id="IPR035461">
    <property type="entry name" value="GmhA/DiaA"/>
</dbReference>
<reference evidence="2 3" key="1">
    <citation type="journal article" date="2016" name="Nat. Commun.">
        <title>Thousands of microbial genomes shed light on interconnected biogeochemical processes in an aquifer system.</title>
        <authorList>
            <person name="Anantharaman K."/>
            <person name="Brown C.T."/>
            <person name="Hug L.A."/>
            <person name="Sharon I."/>
            <person name="Castelle C.J."/>
            <person name="Probst A.J."/>
            <person name="Thomas B.C."/>
            <person name="Singh A."/>
            <person name="Wilkins M.J."/>
            <person name="Karaoz U."/>
            <person name="Brodie E.L."/>
            <person name="Williams K.H."/>
            <person name="Hubbard S.S."/>
            <person name="Banfield J.F."/>
        </authorList>
    </citation>
    <scope>NUCLEOTIDE SEQUENCE [LARGE SCALE GENOMIC DNA]</scope>
</reference>
<dbReference type="Pfam" id="PF13580">
    <property type="entry name" value="SIS_2"/>
    <property type="match status" value="1"/>
</dbReference>
<proteinExistence type="predicted"/>
<dbReference type="AlphaFoldDB" id="A0A1F7SGQ9"/>
<evidence type="ECO:0000313" key="2">
    <source>
        <dbReference type="EMBL" id="OGL52983.1"/>
    </source>
</evidence>
<dbReference type="Gene3D" id="3.40.50.10490">
    <property type="entry name" value="Glucose-6-phosphate isomerase like protein, domain 1"/>
    <property type="match status" value="1"/>
</dbReference>
<dbReference type="InterPro" id="IPR046348">
    <property type="entry name" value="SIS_dom_sf"/>
</dbReference>
<dbReference type="GO" id="GO:1901135">
    <property type="term" value="P:carbohydrate derivative metabolic process"/>
    <property type="evidence" value="ECO:0007669"/>
    <property type="project" value="InterPro"/>
</dbReference>
<dbReference type="InterPro" id="IPR050099">
    <property type="entry name" value="SIS_GmhA/DiaA_subfam"/>
</dbReference>
<dbReference type="PROSITE" id="PS51464">
    <property type="entry name" value="SIS"/>
    <property type="match status" value="1"/>
</dbReference>
<evidence type="ECO:0000259" key="1">
    <source>
        <dbReference type="PROSITE" id="PS51464"/>
    </source>
</evidence>
<organism evidence="2 3">
    <name type="scientific">Candidatus Schekmanbacteria bacterium RIFCSPLOWO2_12_FULL_38_15</name>
    <dbReference type="NCBI Taxonomy" id="1817883"/>
    <lineage>
        <taxon>Bacteria</taxon>
        <taxon>Candidatus Schekmaniibacteriota</taxon>
    </lineage>
</organism>
<dbReference type="PANTHER" id="PTHR30390:SF8">
    <property type="entry name" value="SUGAR ISOMERASE (SIS)"/>
    <property type="match status" value="1"/>
</dbReference>
<evidence type="ECO:0000313" key="3">
    <source>
        <dbReference type="Proteomes" id="UP000178082"/>
    </source>
</evidence>
<sequence>MREIKEYLIDVGSILNTFPVEKINEIINKLIDAYRNNRQIFLFGNGGSAATASHFACDLGKSTAMQNRKRFRVYSLADNIPLLTAWANDTDYEFIFSEQMENFIENGDIAFALSGSGNSKNVLNALKLAKGKNIFTIGLTGYAGGKMKDLCDICLIVPSDNMQKIEDVHLVLCHVIFSRIRDRLSVNGSSIHR</sequence>
<dbReference type="InterPro" id="IPR001347">
    <property type="entry name" value="SIS_dom"/>
</dbReference>
<dbReference type="STRING" id="1817883.A3G31_08700"/>
<gene>
    <name evidence="2" type="ORF">A3G31_08700</name>
</gene>
<dbReference type="Proteomes" id="UP000178082">
    <property type="component" value="Unassembled WGS sequence"/>
</dbReference>
<dbReference type="EMBL" id="MGDI01000028">
    <property type="protein sequence ID" value="OGL52983.1"/>
    <property type="molecule type" value="Genomic_DNA"/>
</dbReference>
<dbReference type="GO" id="GO:0097367">
    <property type="term" value="F:carbohydrate derivative binding"/>
    <property type="evidence" value="ECO:0007669"/>
    <property type="project" value="InterPro"/>
</dbReference>
<protein>
    <recommendedName>
        <fullName evidence="1">SIS domain-containing protein</fullName>
    </recommendedName>
</protein>
<dbReference type="CDD" id="cd05006">
    <property type="entry name" value="SIS_GmhA"/>
    <property type="match status" value="1"/>
</dbReference>
<accession>A0A1F7SGQ9</accession>